<evidence type="ECO:0000259" key="1">
    <source>
        <dbReference type="Pfam" id="PF11845"/>
    </source>
</evidence>
<dbReference type="AlphaFoldDB" id="A0A2A8CYY1"/>
<sequence>MIFSSSDIPRHTRATVFLALAFGLAVVAGCQTDNGGDDDTSASGDSVSTSAVAPPDSIRTSVVTAVRGIDQMRSQLATTFDPDNVTAETFERVCKPVGRRAKSVAQDSGWVVQQLAEKYRNPAHTLDSIAAQAHSRFESNPQETSFWRRTTLNGTEGWRYFHRITVEPSCLACHGPKESRPDFIKAGYPDDKAYDFDSGDLRGLYAVFVPDAAPEPSTDRPDSERP</sequence>
<dbReference type="Pfam" id="PF11845">
    <property type="entry name" value="Tll0287-like"/>
    <property type="match status" value="1"/>
</dbReference>
<dbReference type="EMBL" id="PDEQ01000003">
    <property type="protein sequence ID" value="PEN13803.1"/>
    <property type="molecule type" value="Genomic_DNA"/>
</dbReference>
<protein>
    <recommendedName>
        <fullName evidence="1">Tll0287-like domain-containing protein</fullName>
    </recommendedName>
</protein>
<dbReference type="Proteomes" id="UP000220102">
    <property type="component" value="Unassembled WGS sequence"/>
</dbReference>
<reference evidence="2 3" key="1">
    <citation type="submission" date="2017-10" db="EMBL/GenBank/DDBJ databases">
        <title>Draft genome of Longibacter Salinarum.</title>
        <authorList>
            <person name="Goh K.M."/>
            <person name="Shamsir M.S."/>
            <person name="Lim S.W."/>
        </authorList>
    </citation>
    <scope>NUCLEOTIDE SEQUENCE [LARGE SCALE GENOMIC DNA]</scope>
    <source>
        <strain evidence="2 3">KCTC 52045</strain>
    </source>
</reference>
<organism evidence="2 3">
    <name type="scientific">Longibacter salinarum</name>
    <dbReference type="NCBI Taxonomy" id="1850348"/>
    <lineage>
        <taxon>Bacteria</taxon>
        <taxon>Pseudomonadati</taxon>
        <taxon>Rhodothermota</taxon>
        <taxon>Rhodothermia</taxon>
        <taxon>Rhodothermales</taxon>
        <taxon>Salisaetaceae</taxon>
        <taxon>Longibacter</taxon>
    </lineage>
</organism>
<evidence type="ECO:0000313" key="2">
    <source>
        <dbReference type="EMBL" id="PEN13803.1"/>
    </source>
</evidence>
<evidence type="ECO:0000313" key="3">
    <source>
        <dbReference type="Proteomes" id="UP000220102"/>
    </source>
</evidence>
<gene>
    <name evidence="2" type="ORF">CRI94_06970</name>
</gene>
<comment type="caution">
    <text evidence="2">The sequence shown here is derived from an EMBL/GenBank/DDBJ whole genome shotgun (WGS) entry which is preliminary data.</text>
</comment>
<dbReference type="OrthoDB" id="1494333at2"/>
<feature type="domain" description="Tll0287-like" evidence="1">
    <location>
        <begin position="64"/>
        <end position="210"/>
    </location>
</feature>
<proteinExistence type="predicted"/>
<dbReference type="RefSeq" id="WP_098074966.1">
    <property type="nucleotide sequence ID" value="NZ_PDEQ01000003.1"/>
</dbReference>
<accession>A0A2A8CYY1</accession>
<keyword evidence="3" id="KW-1185">Reference proteome</keyword>
<dbReference type="InterPro" id="IPR021796">
    <property type="entry name" value="Tll0287-like_dom"/>
</dbReference>
<name>A0A2A8CYY1_9BACT</name>